<evidence type="ECO:0000313" key="4">
    <source>
        <dbReference type="Proteomes" id="UP001201262"/>
    </source>
</evidence>
<feature type="compositionally biased region" description="Basic residues" evidence="1">
    <location>
        <begin position="162"/>
        <end position="173"/>
    </location>
</feature>
<feature type="region of interest" description="Disordered" evidence="1">
    <location>
        <begin position="162"/>
        <end position="193"/>
    </location>
</feature>
<dbReference type="EMBL" id="JAJTJA010000012">
    <property type="protein sequence ID" value="KAH8691576.1"/>
    <property type="molecule type" value="Genomic_DNA"/>
</dbReference>
<keyword evidence="4" id="KW-1185">Reference proteome</keyword>
<keyword evidence="2" id="KW-0732">Signal</keyword>
<feature type="signal peptide" evidence="2">
    <location>
        <begin position="1"/>
        <end position="15"/>
    </location>
</feature>
<reference evidence="3" key="1">
    <citation type="submission" date="2021-12" db="EMBL/GenBank/DDBJ databases">
        <title>Convergent genome expansion in fungi linked to evolution of root-endophyte symbiosis.</title>
        <authorList>
            <consortium name="DOE Joint Genome Institute"/>
            <person name="Ke Y.-H."/>
            <person name="Bonito G."/>
            <person name="Liao H.-L."/>
            <person name="Looney B."/>
            <person name="Rojas-Flechas A."/>
            <person name="Nash J."/>
            <person name="Hameed K."/>
            <person name="Schadt C."/>
            <person name="Martin F."/>
            <person name="Crous P.W."/>
            <person name="Miettinen O."/>
            <person name="Magnuson J.K."/>
            <person name="Labbe J."/>
            <person name="Jacobson D."/>
            <person name="Doktycz M.J."/>
            <person name="Veneault-Fourrey C."/>
            <person name="Kuo A."/>
            <person name="Mondo S."/>
            <person name="Calhoun S."/>
            <person name="Riley R."/>
            <person name="Ohm R."/>
            <person name="LaButti K."/>
            <person name="Andreopoulos B."/>
            <person name="Pangilinan J."/>
            <person name="Nolan M."/>
            <person name="Tritt A."/>
            <person name="Clum A."/>
            <person name="Lipzen A."/>
            <person name="Daum C."/>
            <person name="Barry K."/>
            <person name="Grigoriev I.V."/>
            <person name="Vilgalys R."/>
        </authorList>
    </citation>
    <scope>NUCLEOTIDE SEQUENCE</scope>
    <source>
        <strain evidence="3">PMI_201</strain>
    </source>
</reference>
<protein>
    <submittedName>
        <fullName evidence="3">Uncharacterized protein</fullName>
    </submittedName>
</protein>
<sequence length="193" mass="22059">MILYRVVLIRTCLYAQLIFHAPWTYEYATSTARLLVINEQPMSLIHTSRTSRTWANGKMSVLSEDVSLLANSIVQLRKKGPRTTIVVIHRNACSILINNGSICPIWCILTLLHPEIADYCFLARNGSLTFSLTVFHSNYLRPYTVLLLIKFTSKLTKDTYKKHSRKIRSRKKQRDQSSAPIFSPTGHCCPSSR</sequence>
<name>A0AAD4KKY5_9EURO</name>
<accession>A0AAD4KKY5</accession>
<dbReference type="GeneID" id="70252700"/>
<evidence type="ECO:0000256" key="1">
    <source>
        <dbReference type="SAM" id="MobiDB-lite"/>
    </source>
</evidence>
<evidence type="ECO:0000256" key="2">
    <source>
        <dbReference type="SAM" id="SignalP"/>
    </source>
</evidence>
<evidence type="ECO:0000313" key="3">
    <source>
        <dbReference type="EMBL" id="KAH8691576.1"/>
    </source>
</evidence>
<comment type="caution">
    <text evidence="3">The sequence shown here is derived from an EMBL/GenBank/DDBJ whole genome shotgun (WGS) entry which is preliminary data.</text>
</comment>
<proteinExistence type="predicted"/>
<dbReference type="AlphaFoldDB" id="A0AAD4KKY5"/>
<dbReference type="Proteomes" id="UP001201262">
    <property type="component" value="Unassembled WGS sequence"/>
</dbReference>
<feature type="chain" id="PRO_5042153973" evidence="2">
    <location>
        <begin position="16"/>
        <end position="193"/>
    </location>
</feature>
<organism evidence="3 4">
    <name type="scientific">Talaromyces proteolyticus</name>
    <dbReference type="NCBI Taxonomy" id="1131652"/>
    <lineage>
        <taxon>Eukaryota</taxon>
        <taxon>Fungi</taxon>
        <taxon>Dikarya</taxon>
        <taxon>Ascomycota</taxon>
        <taxon>Pezizomycotina</taxon>
        <taxon>Eurotiomycetes</taxon>
        <taxon>Eurotiomycetidae</taxon>
        <taxon>Eurotiales</taxon>
        <taxon>Trichocomaceae</taxon>
        <taxon>Talaromyces</taxon>
        <taxon>Talaromyces sect. Bacilispori</taxon>
    </lineage>
</organism>
<dbReference type="RefSeq" id="XP_046067668.1">
    <property type="nucleotide sequence ID" value="XM_046222413.1"/>
</dbReference>
<gene>
    <name evidence="3" type="ORF">BGW36DRAFT_54658</name>
</gene>